<evidence type="ECO:0000256" key="4">
    <source>
        <dbReference type="PROSITE-ProRule" id="PRU00284"/>
    </source>
</evidence>
<dbReference type="SUPFAM" id="SSF58104">
    <property type="entry name" value="Methyl-accepting chemotaxis protein (MCP) signaling domain"/>
    <property type="match status" value="1"/>
</dbReference>
<organism evidence="8 9">
    <name type="scientific">Candidatus Desulfatibia vada</name>
    <dbReference type="NCBI Taxonomy" id="2841696"/>
    <lineage>
        <taxon>Bacteria</taxon>
        <taxon>Pseudomonadati</taxon>
        <taxon>Thermodesulfobacteriota</taxon>
        <taxon>Desulfobacteria</taxon>
        <taxon>Desulfobacterales</taxon>
        <taxon>Desulfobacterales incertae sedis</taxon>
        <taxon>Candidatus Desulfatibia</taxon>
    </lineage>
</organism>
<evidence type="ECO:0000313" key="9">
    <source>
        <dbReference type="Proteomes" id="UP000605201"/>
    </source>
</evidence>
<keyword evidence="3 4" id="KW-0807">Transducer</keyword>
<proteinExistence type="predicted"/>
<keyword evidence="2" id="KW-1003">Cell membrane</keyword>
<evidence type="ECO:0000259" key="6">
    <source>
        <dbReference type="PROSITE" id="PS50111"/>
    </source>
</evidence>
<dbReference type="Gene3D" id="1.10.287.950">
    <property type="entry name" value="Methyl-accepting chemotaxis protein"/>
    <property type="match status" value="1"/>
</dbReference>
<protein>
    <submittedName>
        <fullName evidence="8">Methyl-accepting chemotaxis protein</fullName>
    </submittedName>
</protein>
<evidence type="ECO:0000256" key="2">
    <source>
        <dbReference type="ARBA" id="ARBA00022519"/>
    </source>
</evidence>
<dbReference type="EMBL" id="JACNIG010000247">
    <property type="protein sequence ID" value="MBC8432801.1"/>
    <property type="molecule type" value="Genomic_DNA"/>
</dbReference>
<evidence type="ECO:0000313" key="8">
    <source>
        <dbReference type="EMBL" id="MBC8432801.1"/>
    </source>
</evidence>
<reference evidence="8 9" key="1">
    <citation type="submission" date="2020-08" db="EMBL/GenBank/DDBJ databases">
        <title>Bridging the membrane lipid divide: bacteria of the FCB group superphylum have the potential to synthesize archaeal ether lipids.</title>
        <authorList>
            <person name="Villanueva L."/>
            <person name="Von Meijenfeldt F.A.B."/>
            <person name="Westbye A.B."/>
            <person name="Yadav S."/>
            <person name="Hopmans E.C."/>
            <person name="Dutilh B.E."/>
            <person name="Sinninghe Damste J.S."/>
        </authorList>
    </citation>
    <scope>NUCLEOTIDE SEQUENCE [LARGE SCALE GENOMIC DNA]</scope>
    <source>
        <strain evidence="8">NIOZ-UU17</strain>
    </source>
</reference>
<dbReference type="InterPro" id="IPR000727">
    <property type="entry name" value="T_SNARE_dom"/>
</dbReference>
<name>A0A8J6TMQ6_9BACT</name>
<dbReference type="SMART" id="SM00283">
    <property type="entry name" value="MA"/>
    <property type="match status" value="1"/>
</dbReference>
<dbReference type="InterPro" id="IPR004089">
    <property type="entry name" value="MCPsignal_dom"/>
</dbReference>
<dbReference type="PANTHER" id="PTHR32089:SF112">
    <property type="entry name" value="LYSOZYME-LIKE PROTEIN-RELATED"/>
    <property type="match status" value="1"/>
</dbReference>
<dbReference type="PROSITE" id="PS50111">
    <property type="entry name" value="CHEMOTAXIS_TRANSDUC_2"/>
    <property type="match status" value="1"/>
</dbReference>
<feature type="domain" description="T-SNARE coiled-coil homology" evidence="7">
    <location>
        <begin position="477"/>
        <end position="539"/>
    </location>
</feature>
<keyword evidence="5" id="KW-0472">Membrane</keyword>
<dbReference type="Proteomes" id="UP000605201">
    <property type="component" value="Unassembled WGS sequence"/>
</dbReference>
<dbReference type="AlphaFoldDB" id="A0A8J6TMQ6"/>
<evidence type="ECO:0000256" key="5">
    <source>
        <dbReference type="SAM" id="Phobius"/>
    </source>
</evidence>
<accession>A0A8J6TMQ6</accession>
<evidence type="ECO:0000256" key="3">
    <source>
        <dbReference type="ARBA" id="ARBA00023224"/>
    </source>
</evidence>
<dbReference type="PROSITE" id="PS50192">
    <property type="entry name" value="T_SNARE"/>
    <property type="match status" value="1"/>
</dbReference>
<keyword evidence="5" id="KW-0812">Transmembrane</keyword>
<keyword evidence="2" id="KW-0997">Cell inner membrane</keyword>
<dbReference type="GO" id="GO:0007165">
    <property type="term" value="P:signal transduction"/>
    <property type="evidence" value="ECO:0007669"/>
    <property type="project" value="UniProtKB-KW"/>
</dbReference>
<feature type="domain" description="Methyl-accepting transducer" evidence="6">
    <location>
        <begin position="325"/>
        <end position="554"/>
    </location>
</feature>
<gene>
    <name evidence="8" type="ORF">H8D96_12885</name>
</gene>
<comment type="subcellular location">
    <subcellularLocation>
        <location evidence="1">Cell inner membrane</location>
        <topology evidence="1">Multi-pass membrane protein</topology>
    </subcellularLocation>
</comment>
<dbReference type="Pfam" id="PF00015">
    <property type="entry name" value="MCPsignal"/>
    <property type="match status" value="1"/>
</dbReference>
<dbReference type="PANTHER" id="PTHR32089">
    <property type="entry name" value="METHYL-ACCEPTING CHEMOTAXIS PROTEIN MCPB"/>
    <property type="match status" value="1"/>
</dbReference>
<evidence type="ECO:0000259" key="7">
    <source>
        <dbReference type="PROSITE" id="PS50192"/>
    </source>
</evidence>
<feature type="transmembrane region" description="Helical" evidence="5">
    <location>
        <begin position="164"/>
        <end position="186"/>
    </location>
</feature>
<keyword evidence="5" id="KW-1133">Transmembrane helix</keyword>
<evidence type="ECO:0000256" key="1">
    <source>
        <dbReference type="ARBA" id="ARBA00004429"/>
    </source>
</evidence>
<sequence>MFKIRSIKAKLLASVAAMVVVLVTAFLVKSYQEKTSGIMKYKYSALELHFQNIQSLIKGAEIGDWMEEVLLSKRKDGYDSALIVPDGAGFKIAAKTNTVDILSGNDTLLKRVLQTGQATTQRLHQNGKDILTFFGPVQDSAGKHGIAAALLDISTDMAQFRKSLFVSIAAGLCIIFIYCGILYFLVDRLVNKPIKSTYDTIRLMVMEGDLTKRIPMQKVNCSQMRNCKHTDCPSHGKTGSCWQEVGSNTPGEIQCRCITAGEFKSCINCSVAQSVLRDELDKLAAWVNTFITQVARIIKNIADHAETLDTSSIDLSSLSGQMSQGTENMSHKSKTVAAAAEEMSSNMNSVAVAMEQAATNINMMATASEEMTATINEIAQNSEKARAITGEAVTQSKAASDQIEQFGKAALEIDEVTEGIRDISEQVNLLALNATIEAARAGEAGKGFAVVAQEIKDLARQTADATNKADEKLKWIQSRSADSAENVKAITKVIDEVNEIVSTIATAVEEQSVTTKEIAGNVSQASMGIQEVNENVAQSSTVATEVAKDIAEVNQSAAEMSNSSSQVNMSSEDLSKLAEQLNKMAHKFKV</sequence>
<dbReference type="GO" id="GO:0005886">
    <property type="term" value="C:plasma membrane"/>
    <property type="evidence" value="ECO:0007669"/>
    <property type="project" value="UniProtKB-SubCell"/>
</dbReference>
<comment type="caution">
    <text evidence="8">The sequence shown here is derived from an EMBL/GenBank/DDBJ whole genome shotgun (WGS) entry which is preliminary data.</text>
</comment>